<evidence type="ECO:0000313" key="3">
    <source>
        <dbReference type="EMBL" id="MDT0275252.1"/>
    </source>
</evidence>
<gene>
    <name evidence="3" type="ORF">RM425_05000</name>
</gene>
<keyword evidence="4" id="KW-1185">Reference proteome</keyword>
<dbReference type="InterPro" id="IPR025058">
    <property type="entry name" value="DUF3995"/>
</dbReference>
<feature type="region of interest" description="Disordered" evidence="1">
    <location>
        <begin position="154"/>
        <end position="188"/>
    </location>
</feature>
<protein>
    <submittedName>
        <fullName evidence="3">DUF3995 domain-containing protein</fullName>
    </submittedName>
</protein>
<accession>A0ABU2K502</accession>
<comment type="caution">
    <text evidence="3">The sequence shown here is derived from an EMBL/GenBank/DDBJ whole genome shotgun (WGS) entry which is preliminary data.</text>
</comment>
<feature type="transmembrane region" description="Helical" evidence="2">
    <location>
        <begin position="82"/>
        <end position="105"/>
    </location>
</feature>
<evidence type="ECO:0000256" key="1">
    <source>
        <dbReference type="SAM" id="MobiDB-lite"/>
    </source>
</evidence>
<organism evidence="3 4">
    <name type="scientific">Blastococcus goldschmidtiae</name>
    <dbReference type="NCBI Taxonomy" id="3075546"/>
    <lineage>
        <taxon>Bacteria</taxon>
        <taxon>Bacillati</taxon>
        <taxon>Actinomycetota</taxon>
        <taxon>Actinomycetes</taxon>
        <taxon>Geodermatophilales</taxon>
        <taxon>Geodermatophilaceae</taxon>
        <taxon>Blastococcus</taxon>
    </lineage>
</organism>
<evidence type="ECO:0000313" key="4">
    <source>
        <dbReference type="Proteomes" id="UP001183222"/>
    </source>
</evidence>
<dbReference type="Proteomes" id="UP001183222">
    <property type="component" value="Unassembled WGS sequence"/>
</dbReference>
<evidence type="ECO:0000256" key="2">
    <source>
        <dbReference type="SAM" id="Phobius"/>
    </source>
</evidence>
<dbReference type="EMBL" id="JAVREI010000002">
    <property type="protein sequence ID" value="MDT0275252.1"/>
    <property type="molecule type" value="Genomic_DNA"/>
</dbReference>
<reference evidence="4" key="1">
    <citation type="submission" date="2023-07" db="EMBL/GenBank/DDBJ databases">
        <title>30 novel species of actinomycetes from the DSMZ collection.</title>
        <authorList>
            <person name="Nouioui I."/>
        </authorList>
    </citation>
    <scope>NUCLEOTIDE SEQUENCE [LARGE SCALE GENOMIC DNA]</scope>
    <source>
        <strain evidence="4">DSM 46792</strain>
    </source>
</reference>
<dbReference type="Pfam" id="PF13160">
    <property type="entry name" value="DUF3995"/>
    <property type="match status" value="1"/>
</dbReference>
<keyword evidence="2" id="KW-0472">Membrane</keyword>
<proteinExistence type="predicted"/>
<keyword evidence="2" id="KW-0812">Transmembrane</keyword>
<feature type="transmembrane region" description="Helical" evidence="2">
    <location>
        <begin position="125"/>
        <end position="147"/>
    </location>
</feature>
<name>A0ABU2K502_9ACTN</name>
<feature type="compositionally biased region" description="Gly residues" evidence="1">
    <location>
        <begin position="177"/>
        <end position="188"/>
    </location>
</feature>
<dbReference type="RefSeq" id="WP_311344079.1">
    <property type="nucleotide sequence ID" value="NZ_JAVREI010000002.1"/>
</dbReference>
<feature type="transmembrane region" description="Helical" evidence="2">
    <location>
        <begin position="51"/>
        <end position="70"/>
    </location>
</feature>
<keyword evidence="2" id="KW-1133">Transmembrane helix</keyword>
<sequence>MSRLRWGYLASSWAALFALLHIFWALGAPWLLASSAGTALAADRPTWFVIAGLWGVAALLVVGAVMGVALAQRRTGGRAARFVVVLSCLGGACLLLRGVVVQVVLLTDAGGVASNVGEEQMRVSLLLWNPWFVLGGLLFAATGIQGWRDLRGGAPRDEATRGSRADQLPAGNHRRGTLGGTGSWGPRR</sequence>
<feature type="compositionally biased region" description="Basic and acidic residues" evidence="1">
    <location>
        <begin position="154"/>
        <end position="164"/>
    </location>
</feature>